<dbReference type="CDD" id="cd04301">
    <property type="entry name" value="NAT_SF"/>
    <property type="match status" value="1"/>
</dbReference>
<keyword evidence="2" id="KW-0012">Acyltransferase</keyword>
<keyword evidence="5" id="KW-1185">Reference proteome</keyword>
<evidence type="ECO:0000256" key="2">
    <source>
        <dbReference type="ARBA" id="ARBA00023315"/>
    </source>
</evidence>
<proteinExistence type="predicted"/>
<dbReference type="PANTHER" id="PTHR43626:SF4">
    <property type="entry name" value="GCN5-RELATED N-ACETYLTRANSFERASE 2, CHLOROPLASTIC"/>
    <property type="match status" value="1"/>
</dbReference>
<dbReference type="RefSeq" id="WP_260653441.1">
    <property type="nucleotide sequence ID" value="NZ_CP104275.1"/>
</dbReference>
<dbReference type="InterPro" id="IPR000182">
    <property type="entry name" value="GNAT_dom"/>
</dbReference>
<dbReference type="PANTHER" id="PTHR43626">
    <property type="entry name" value="ACYL-COA N-ACYLTRANSFERASE"/>
    <property type="match status" value="1"/>
</dbReference>
<dbReference type="InterPro" id="IPR016181">
    <property type="entry name" value="Acyl_CoA_acyltransferase"/>
</dbReference>
<evidence type="ECO:0000256" key="1">
    <source>
        <dbReference type="ARBA" id="ARBA00022679"/>
    </source>
</evidence>
<accession>A0ABY5YUL3</accession>
<keyword evidence="1" id="KW-0808">Transferase</keyword>
<dbReference type="InterPro" id="IPR045039">
    <property type="entry name" value="NSI-like"/>
</dbReference>
<dbReference type="SUPFAM" id="SSF55729">
    <property type="entry name" value="Acyl-CoA N-acyltransferases (Nat)"/>
    <property type="match status" value="1"/>
</dbReference>
<reference evidence="4" key="1">
    <citation type="submission" date="2022-09" db="EMBL/GenBank/DDBJ databases">
        <title>Novel species in genus Arthrobacter.</title>
        <authorList>
            <person name="Liu Y."/>
        </authorList>
    </citation>
    <scope>NUCLEOTIDE SEQUENCE</scope>
    <source>
        <strain evidence="4">Zg-Y815</strain>
    </source>
</reference>
<sequence length="140" mass="14992">MIEYSYAAAGELSVSDVVDLYSAVGWTAYTDDPQRLLQALSGSSTVAVAREDGRLIGLARVISDGHTICYLQDILVHPGFQRSGIGGALVSAALRPYPAVRQKVLLTDDESGQKAFYEALGFTQSTAFPAGPMNAFVRFD</sequence>
<feature type="domain" description="N-acetyltransferase" evidence="3">
    <location>
        <begin position="2"/>
        <end position="140"/>
    </location>
</feature>
<evidence type="ECO:0000313" key="5">
    <source>
        <dbReference type="Proteomes" id="UP001059859"/>
    </source>
</evidence>
<evidence type="ECO:0000313" key="4">
    <source>
        <dbReference type="EMBL" id="UWX98348.1"/>
    </source>
</evidence>
<protein>
    <submittedName>
        <fullName evidence="4">GNAT family N-acetyltransferase</fullName>
    </submittedName>
</protein>
<organism evidence="4 5">
    <name type="scientific">Arthrobacter zhaoxinii</name>
    <dbReference type="NCBI Taxonomy" id="2964616"/>
    <lineage>
        <taxon>Bacteria</taxon>
        <taxon>Bacillati</taxon>
        <taxon>Actinomycetota</taxon>
        <taxon>Actinomycetes</taxon>
        <taxon>Micrococcales</taxon>
        <taxon>Micrococcaceae</taxon>
        <taxon>Arthrobacter</taxon>
    </lineage>
</organism>
<name>A0ABY5YUL3_9MICC</name>
<evidence type="ECO:0000259" key="3">
    <source>
        <dbReference type="PROSITE" id="PS51186"/>
    </source>
</evidence>
<dbReference type="Pfam" id="PF13508">
    <property type="entry name" value="Acetyltransf_7"/>
    <property type="match status" value="1"/>
</dbReference>
<gene>
    <name evidence="4" type="ORF">N2K95_06775</name>
</gene>
<dbReference type="Proteomes" id="UP001059859">
    <property type="component" value="Chromosome"/>
</dbReference>
<dbReference type="Gene3D" id="3.40.630.30">
    <property type="match status" value="1"/>
</dbReference>
<dbReference type="PROSITE" id="PS51186">
    <property type="entry name" value="GNAT"/>
    <property type="match status" value="1"/>
</dbReference>
<dbReference type="EMBL" id="CP104275">
    <property type="protein sequence ID" value="UWX98348.1"/>
    <property type="molecule type" value="Genomic_DNA"/>
</dbReference>